<keyword evidence="1" id="KW-0472">Membrane</keyword>
<gene>
    <name evidence="3" type="ORF">A9D14_15485</name>
</gene>
<feature type="transmembrane region" description="Helical" evidence="1">
    <location>
        <begin position="140"/>
        <end position="160"/>
    </location>
</feature>
<keyword evidence="3" id="KW-0614">Plasmid</keyword>
<name>A0A1Z1FGA9_9SPHN</name>
<dbReference type="GO" id="GO:0035438">
    <property type="term" value="F:cyclic-di-GMP binding"/>
    <property type="evidence" value="ECO:0007669"/>
    <property type="project" value="InterPro"/>
</dbReference>
<geneLocation type="plasmid" evidence="4">
    <name>pcme4a9i</name>
</geneLocation>
<dbReference type="InterPro" id="IPR009875">
    <property type="entry name" value="PilZ_domain"/>
</dbReference>
<dbReference type="SUPFAM" id="SSF141371">
    <property type="entry name" value="PilZ domain-like"/>
    <property type="match status" value="1"/>
</dbReference>
<feature type="domain" description="PilZ" evidence="2">
    <location>
        <begin position="22"/>
        <end position="95"/>
    </location>
</feature>
<keyword evidence="4" id="KW-1185">Reference proteome</keyword>
<organism evidence="3 4">
    <name type="scientific">Croceicoccus marinus</name>
    <dbReference type="NCBI Taxonomy" id="450378"/>
    <lineage>
        <taxon>Bacteria</taxon>
        <taxon>Pseudomonadati</taxon>
        <taxon>Pseudomonadota</taxon>
        <taxon>Alphaproteobacteria</taxon>
        <taxon>Sphingomonadales</taxon>
        <taxon>Erythrobacteraceae</taxon>
        <taxon>Croceicoccus</taxon>
    </lineage>
</organism>
<keyword evidence="1" id="KW-1133">Transmembrane helix</keyword>
<proteinExistence type="predicted"/>
<evidence type="ECO:0000313" key="4">
    <source>
        <dbReference type="Proteomes" id="UP000195807"/>
    </source>
</evidence>
<dbReference type="Pfam" id="PF07238">
    <property type="entry name" value="PilZ"/>
    <property type="match status" value="1"/>
</dbReference>
<dbReference type="AlphaFoldDB" id="A0A1Z1FGA9"/>
<accession>A0A1Z1FGA9</accession>
<evidence type="ECO:0000313" key="3">
    <source>
        <dbReference type="EMBL" id="ARU17763.1"/>
    </source>
</evidence>
<protein>
    <submittedName>
        <fullName evidence="3">PilZ domain-containing protein</fullName>
    </submittedName>
</protein>
<sequence length="161" mass="17895">MFVGRIKTQGYLRDGRTKIRRIIQIEVEARTGHDGSPAIVRNLSETGLLLETRASLEPNDILYIDLPISGECAAEIVWIDGVRHGCRFLAPIPKATVSAAELLSPHLDRPKDVRDEASHQDIEIEQMLAKGEQQWASANFSLILFIIVTATFIFAIFNIAA</sequence>
<keyword evidence="1" id="KW-0812">Transmembrane</keyword>
<reference evidence="3 4" key="1">
    <citation type="submission" date="2017-01" db="EMBL/GenBank/DDBJ databases">
        <title>Complete genome sequence of esterase-producing bacterium Croceicoccus marinus E4A9.</title>
        <authorList>
            <person name="Wu Y.-H."/>
            <person name="Cheng H."/>
            <person name="Xu L."/>
            <person name="Huo Y.-Y."/>
            <person name="Wang C.-S."/>
            <person name="Xu X.-W."/>
        </authorList>
    </citation>
    <scope>NUCLEOTIDE SEQUENCE [LARGE SCALE GENOMIC DNA]</scope>
    <source>
        <strain evidence="3 4">E4A9</strain>
        <plasmid evidence="4">Plasmid pcme4a9i</plasmid>
    </source>
</reference>
<dbReference type="KEGG" id="cman:A9D14_15485"/>
<dbReference type="RefSeq" id="WP_066849900.1">
    <property type="nucleotide sequence ID" value="NZ_CP019603.1"/>
</dbReference>
<evidence type="ECO:0000259" key="2">
    <source>
        <dbReference type="Pfam" id="PF07238"/>
    </source>
</evidence>
<dbReference type="EMBL" id="CP019603">
    <property type="protein sequence ID" value="ARU17763.1"/>
    <property type="molecule type" value="Genomic_DNA"/>
</dbReference>
<dbReference type="OrthoDB" id="9795572at2"/>
<evidence type="ECO:0000256" key="1">
    <source>
        <dbReference type="SAM" id="Phobius"/>
    </source>
</evidence>
<dbReference type="Proteomes" id="UP000195807">
    <property type="component" value="Plasmid pCME4A9I"/>
</dbReference>